<dbReference type="Gene3D" id="3.40.50.1820">
    <property type="entry name" value="alpha/beta hydrolase"/>
    <property type="match status" value="1"/>
</dbReference>
<reference evidence="2 3" key="1">
    <citation type="journal article" date="2019" name="ISME J.">
        <title>Genome analyses of uncultured TG2/ZB3 bacteria in 'Margulisbacteria' specifically attached to ectosymbiotic spirochetes of protists in the termite gut.</title>
        <authorList>
            <person name="Utami Y.D."/>
            <person name="Kuwahara H."/>
            <person name="Igai K."/>
            <person name="Murakami T."/>
            <person name="Sugaya K."/>
            <person name="Morikawa T."/>
            <person name="Nagura Y."/>
            <person name="Yuki M."/>
            <person name="Deevong P."/>
            <person name="Inoue T."/>
            <person name="Kihara K."/>
            <person name="Lo N."/>
            <person name="Yamada A."/>
            <person name="Ohkuma M."/>
            <person name="Hongoh Y."/>
        </authorList>
    </citation>
    <scope>NUCLEOTIDE SEQUENCE [LARGE SCALE GENOMIC DNA]</scope>
    <source>
        <strain evidence="2">NkOx7-02</strain>
    </source>
</reference>
<feature type="domain" description="AB hydrolase-1" evidence="1">
    <location>
        <begin position="28"/>
        <end position="246"/>
    </location>
</feature>
<dbReference type="InterPro" id="IPR000073">
    <property type="entry name" value="AB_hydrolase_1"/>
</dbReference>
<dbReference type="SUPFAM" id="SSF53474">
    <property type="entry name" value="alpha/beta-Hydrolases"/>
    <property type="match status" value="1"/>
</dbReference>
<gene>
    <name evidence="2" type="primary">bioH</name>
    <name evidence="2" type="ORF">NO2_0579</name>
</gene>
<dbReference type="AlphaFoldDB" id="A0A388TFX7"/>
<evidence type="ECO:0000313" key="2">
    <source>
        <dbReference type="EMBL" id="GBR75956.1"/>
    </source>
</evidence>
<evidence type="ECO:0000259" key="1">
    <source>
        <dbReference type="Pfam" id="PF12697"/>
    </source>
</evidence>
<dbReference type="Proteomes" id="UP000275925">
    <property type="component" value="Unassembled WGS sequence"/>
</dbReference>
<accession>A0A388TFX7</accession>
<protein>
    <submittedName>
        <fullName evidence="2">Carboxylesterase BioH</fullName>
    </submittedName>
</protein>
<proteinExistence type="predicted"/>
<organism evidence="2 3">
    <name type="scientific">Candidatus Termititenax persephonae</name>
    <dbReference type="NCBI Taxonomy" id="2218525"/>
    <lineage>
        <taxon>Bacteria</taxon>
        <taxon>Bacillati</taxon>
        <taxon>Candidatus Margulisiibacteriota</taxon>
        <taxon>Candidatus Termititenacia</taxon>
        <taxon>Candidatus Termititenacales</taxon>
        <taxon>Candidatus Termititenacaceae</taxon>
        <taxon>Candidatus Termititenax</taxon>
    </lineage>
</organism>
<dbReference type="Pfam" id="PF12697">
    <property type="entry name" value="Abhydrolase_6"/>
    <property type="match status" value="1"/>
</dbReference>
<dbReference type="InterPro" id="IPR029058">
    <property type="entry name" value="AB_hydrolase_fold"/>
</dbReference>
<evidence type="ECO:0000313" key="3">
    <source>
        <dbReference type="Proteomes" id="UP000275925"/>
    </source>
</evidence>
<keyword evidence="3" id="KW-1185">Reference proteome</keyword>
<comment type="caution">
    <text evidence="2">The sequence shown here is derived from an EMBL/GenBank/DDBJ whole genome shotgun (WGS) entry which is preliminary data.</text>
</comment>
<name>A0A388TFX7_9BACT</name>
<dbReference type="EMBL" id="BGZO01000012">
    <property type="protein sequence ID" value="GBR75956.1"/>
    <property type="molecule type" value="Genomic_DNA"/>
</dbReference>
<sequence length="269" mass="30045">MKVNMKVMKVKKTALRSSPQSGKPKQSIVFIPGWNVRAEIFQNFAEYFAGRTLYYFTPPLVRAGDAYQQAVCALRRFLTEKNIFEPILVGWSLGGQLALLYAQHAACPQNTATAPFAKDRLGGVLLINSAAVFSRQADEQKTFSALCAQDFPRAVKYFHKLLGSDLAASTLLQKYFINNRSSALAYLQSLYQHDLTDALRASAYPLGIFHSRRDRIIPYREAEYIQTLRPDAQFLKTADNLHFPFLAHCAKITGLLDEVMRGGGKAGGK</sequence>